<accession>A0A1H0CEQ5</accession>
<evidence type="ECO:0000313" key="1">
    <source>
        <dbReference type="EMBL" id="SDN56360.1"/>
    </source>
</evidence>
<dbReference type="AlphaFoldDB" id="A0A1H0CEQ5"/>
<dbReference type="EMBL" id="FNIC01000003">
    <property type="protein sequence ID" value="SDN56360.1"/>
    <property type="molecule type" value="Genomic_DNA"/>
</dbReference>
<sequence length="110" mass="11643">MTSAALSEPGLNDTGSPRPTVALRVVVTYDDTTRRVDLELGGAESDSPGQFWQVATNHSYTEYASSVRSELATNSEAAHILRDYQSTLAPFLVTPGGTATAVDVPVSRGD</sequence>
<name>A0A1H0CEQ5_9ACTN</name>
<organism evidence="1 2">
    <name type="scientific">Nocardioides szechwanensis</name>
    <dbReference type="NCBI Taxonomy" id="1005944"/>
    <lineage>
        <taxon>Bacteria</taxon>
        <taxon>Bacillati</taxon>
        <taxon>Actinomycetota</taxon>
        <taxon>Actinomycetes</taxon>
        <taxon>Propionibacteriales</taxon>
        <taxon>Nocardioidaceae</taxon>
        <taxon>Nocardioides</taxon>
    </lineage>
</organism>
<dbReference type="STRING" id="1005944.SAMN05192576_2404"/>
<protein>
    <submittedName>
        <fullName evidence="1">Uncharacterized protein</fullName>
    </submittedName>
</protein>
<dbReference type="Proteomes" id="UP000199004">
    <property type="component" value="Unassembled WGS sequence"/>
</dbReference>
<dbReference type="OrthoDB" id="5095936at2"/>
<gene>
    <name evidence="1" type="ORF">SAMN05192576_2404</name>
</gene>
<keyword evidence="2" id="KW-1185">Reference proteome</keyword>
<evidence type="ECO:0000313" key="2">
    <source>
        <dbReference type="Proteomes" id="UP000199004"/>
    </source>
</evidence>
<proteinExistence type="predicted"/>
<dbReference type="RefSeq" id="WP_091025025.1">
    <property type="nucleotide sequence ID" value="NZ_BKAE01000006.1"/>
</dbReference>
<reference evidence="1 2" key="1">
    <citation type="submission" date="2016-10" db="EMBL/GenBank/DDBJ databases">
        <authorList>
            <person name="de Groot N.N."/>
        </authorList>
    </citation>
    <scope>NUCLEOTIDE SEQUENCE [LARGE SCALE GENOMIC DNA]</scope>
    <source>
        <strain evidence="1 2">CGMCC 1.11147</strain>
    </source>
</reference>